<dbReference type="PANTHER" id="PTHR43302:SF5">
    <property type="entry name" value="TRANSPORTER ARSB-RELATED"/>
    <property type="match status" value="1"/>
</dbReference>
<evidence type="ECO:0000256" key="7">
    <source>
        <dbReference type="SAM" id="Phobius"/>
    </source>
</evidence>
<name>A0A2H6CRT9_TETHA</name>
<proteinExistence type="predicted"/>
<dbReference type="RefSeq" id="WP_103103356.1">
    <property type="nucleotide sequence ID" value="NZ_BDEC01000017.1"/>
</dbReference>
<dbReference type="Proteomes" id="UP000236214">
    <property type="component" value="Unassembled WGS sequence"/>
</dbReference>
<keyword evidence="6 7" id="KW-0472">Membrane</keyword>
<comment type="subcellular location">
    <subcellularLocation>
        <location evidence="1">Cell membrane</location>
        <topology evidence="1">Multi-pass membrane protein</topology>
    </subcellularLocation>
</comment>
<feature type="transmembrane region" description="Helical" evidence="7">
    <location>
        <begin position="39"/>
        <end position="59"/>
    </location>
</feature>
<keyword evidence="2" id="KW-0813">Transport</keyword>
<reference evidence="9 10" key="1">
    <citation type="submission" date="2016-05" db="EMBL/GenBank/DDBJ databases">
        <title>Whole genome sequencing of Tetragenococcus halophilus subsp. halophilus NISL 7118.</title>
        <authorList>
            <person name="Shiwa Y."/>
            <person name="Nishimura I."/>
            <person name="Yoshikawa H."/>
            <person name="Koyama Y."/>
            <person name="Oguma T."/>
        </authorList>
    </citation>
    <scope>NUCLEOTIDE SEQUENCE [LARGE SCALE GENOMIC DNA]</scope>
    <source>
        <strain evidence="9 10">NISL 7118</strain>
    </source>
</reference>
<feature type="transmembrane region" description="Helical" evidence="7">
    <location>
        <begin position="347"/>
        <end position="365"/>
    </location>
</feature>
<dbReference type="PANTHER" id="PTHR43302">
    <property type="entry name" value="TRANSPORTER ARSB-RELATED"/>
    <property type="match status" value="1"/>
</dbReference>
<feature type="transmembrane region" description="Helical" evidence="7">
    <location>
        <begin position="156"/>
        <end position="178"/>
    </location>
</feature>
<evidence type="ECO:0000256" key="6">
    <source>
        <dbReference type="ARBA" id="ARBA00023136"/>
    </source>
</evidence>
<feature type="transmembrane region" description="Helical" evidence="7">
    <location>
        <begin position="117"/>
        <end position="136"/>
    </location>
</feature>
<evidence type="ECO:0000256" key="3">
    <source>
        <dbReference type="ARBA" id="ARBA00022475"/>
    </source>
</evidence>
<organism evidence="9 10">
    <name type="scientific">Tetragenococcus halophilus subsp. halophilus</name>
    <dbReference type="NCBI Taxonomy" id="1513897"/>
    <lineage>
        <taxon>Bacteria</taxon>
        <taxon>Bacillati</taxon>
        <taxon>Bacillota</taxon>
        <taxon>Bacilli</taxon>
        <taxon>Lactobacillales</taxon>
        <taxon>Enterococcaceae</taxon>
        <taxon>Tetragenococcus</taxon>
    </lineage>
</organism>
<protein>
    <recommendedName>
        <fullName evidence="8">Citrate transporter-like domain-containing protein</fullName>
    </recommendedName>
</protein>
<keyword evidence="4 7" id="KW-0812">Transmembrane</keyword>
<feature type="transmembrane region" description="Helical" evidence="7">
    <location>
        <begin position="241"/>
        <end position="257"/>
    </location>
</feature>
<feature type="transmembrane region" description="Helical" evidence="7">
    <location>
        <begin position="79"/>
        <end position="105"/>
    </location>
</feature>
<evidence type="ECO:0000256" key="4">
    <source>
        <dbReference type="ARBA" id="ARBA00022692"/>
    </source>
</evidence>
<gene>
    <name evidence="9" type="ORF">TEHN7118_0516</name>
</gene>
<keyword evidence="10" id="KW-1185">Reference proteome</keyword>
<feature type="transmembrane region" description="Helical" evidence="7">
    <location>
        <begin position="306"/>
        <end position="327"/>
    </location>
</feature>
<sequence>MKRLFSFFRNDLFFSISLLLAIIAVTLGRFSIQDINIKVIATLGGLMLIISGLDSTGILSYFGQVLVKKSLTLRQLIRYIVLLSFFSSMFLTNDVAILTLLPIYLRMTKVIANRQSVLLGSVYIIIAANLGSSFFPFGNPQNLFLYSYYDIPLLEFFYSTGLLAVLSLVLLMVSIQFIPKESLSLTITSNPFDHQKAVIYGLLMVVMIAGVFSIIPYLIVFIIVAAIVLFWQPQLFRKVDYRLLCTFAFFFIIVGNLSQSEELINWLQKTFTNPVNTLLDGILASQVISNVPAAILLAPFTKYHQSILLGVNIGGLGTLIASLANLIGYKIVRIQIPNDCKLFTRNFYLINIIYLTLLTIVISFIV</sequence>
<keyword evidence="3" id="KW-1003">Cell membrane</keyword>
<comment type="caution">
    <text evidence="9">The sequence shown here is derived from an EMBL/GenBank/DDBJ whole genome shotgun (WGS) entry which is preliminary data.</text>
</comment>
<feature type="domain" description="Citrate transporter-like" evidence="8">
    <location>
        <begin position="16"/>
        <end position="300"/>
    </location>
</feature>
<feature type="transmembrane region" description="Helical" evidence="7">
    <location>
        <begin position="12"/>
        <end position="32"/>
    </location>
</feature>
<keyword evidence="5 7" id="KW-1133">Transmembrane helix</keyword>
<dbReference type="GO" id="GO:0055085">
    <property type="term" value="P:transmembrane transport"/>
    <property type="evidence" value="ECO:0007669"/>
    <property type="project" value="InterPro"/>
</dbReference>
<evidence type="ECO:0000313" key="10">
    <source>
        <dbReference type="Proteomes" id="UP000236214"/>
    </source>
</evidence>
<dbReference type="InterPro" id="IPR004680">
    <property type="entry name" value="Cit_transptr-like_dom"/>
</dbReference>
<dbReference type="EMBL" id="BDEC01000017">
    <property type="protein sequence ID" value="GBD67710.1"/>
    <property type="molecule type" value="Genomic_DNA"/>
</dbReference>
<evidence type="ECO:0000256" key="5">
    <source>
        <dbReference type="ARBA" id="ARBA00022989"/>
    </source>
</evidence>
<evidence type="ECO:0000259" key="8">
    <source>
        <dbReference type="Pfam" id="PF03600"/>
    </source>
</evidence>
<dbReference type="AlphaFoldDB" id="A0A2H6CRT9"/>
<dbReference type="Pfam" id="PF03600">
    <property type="entry name" value="CitMHS"/>
    <property type="match status" value="1"/>
</dbReference>
<evidence type="ECO:0000313" key="9">
    <source>
        <dbReference type="EMBL" id="GBD67710.1"/>
    </source>
</evidence>
<feature type="transmembrane region" description="Helical" evidence="7">
    <location>
        <begin position="199"/>
        <end position="229"/>
    </location>
</feature>
<evidence type="ECO:0000256" key="1">
    <source>
        <dbReference type="ARBA" id="ARBA00004651"/>
    </source>
</evidence>
<evidence type="ECO:0000256" key="2">
    <source>
        <dbReference type="ARBA" id="ARBA00022448"/>
    </source>
</evidence>
<accession>A0A2H6CRT9</accession>
<dbReference type="GO" id="GO:0005886">
    <property type="term" value="C:plasma membrane"/>
    <property type="evidence" value="ECO:0007669"/>
    <property type="project" value="UniProtKB-SubCell"/>
</dbReference>